<organism evidence="17 18">
    <name type="scientific">Variovorax paradoxus</name>
    <dbReference type="NCBI Taxonomy" id="34073"/>
    <lineage>
        <taxon>Bacteria</taxon>
        <taxon>Pseudomonadati</taxon>
        <taxon>Pseudomonadota</taxon>
        <taxon>Betaproteobacteria</taxon>
        <taxon>Burkholderiales</taxon>
        <taxon>Comamonadaceae</taxon>
        <taxon>Variovorax</taxon>
    </lineage>
</organism>
<dbReference type="Gene3D" id="3.40.50.300">
    <property type="entry name" value="P-loop containing nucleotide triphosphate hydrolases"/>
    <property type="match status" value="1"/>
</dbReference>
<keyword evidence="5" id="KW-1003">Cell membrane</keyword>
<protein>
    <recommendedName>
        <fullName evidence="3 13">Flagellar biosynthesis protein FlhF</fullName>
    </recommendedName>
</protein>
<keyword evidence="10" id="KW-0472">Membrane</keyword>
<evidence type="ECO:0000256" key="14">
    <source>
        <dbReference type="SAM" id="MobiDB-lite"/>
    </source>
</evidence>
<gene>
    <name evidence="17" type="primary">flhF</name>
    <name evidence="17" type="ORF">GOQ09_21115</name>
</gene>
<proteinExistence type="inferred from homology"/>
<dbReference type="Proteomes" id="UP000425817">
    <property type="component" value="Chromosome"/>
</dbReference>
<name>A0A6I6HM66_VARPD</name>
<dbReference type="RefSeq" id="WP_157615429.1">
    <property type="nucleotide sequence ID" value="NZ_CP046622.1"/>
</dbReference>
<evidence type="ECO:0000313" key="17">
    <source>
        <dbReference type="EMBL" id="QGW83925.1"/>
    </source>
</evidence>
<feature type="domain" description="AAA+ ATPase" evidence="15">
    <location>
        <begin position="195"/>
        <end position="364"/>
    </location>
</feature>
<dbReference type="SUPFAM" id="SSF52540">
    <property type="entry name" value="P-loop containing nucleoside triphosphate hydrolases"/>
    <property type="match status" value="1"/>
</dbReference>
<dbReference type="InterPro" id="IPR047040">
    <property type="entry name" value="FlhF__GTPase_dom"/>
</dbReference>
<dbReference type="InterPro" id="IPR000897">
    <property type="entry name" value="SRP54_GTPase_dom"/>
</dbReference>
<evidence type="ECO:0000256" key="12">
    <source>
        <dbReference type="ARBA" id="ARBA00025337"/>
    </source>
</evidence>
<evidence type="ECO:0000256" key="5">
    <source>
        <dbReference type="ARBA" id="ARBA00022475"/>
    </source>
</evidence>
<keyword evidence="8" id="KW-0653">Protein transport</keyword>
<comment type="similarity">
    <text evidence="2">Belongs to the GTP-binding SRP family.</text>
</comment>
<evidence type="ECO:0000313" key="18">
    <source>
        <dbReference type="Proteomes" id="UP000425817"/>
    </source>
</evidence>
<evidence type="ECO:0000256" key="6">
    <source>
        <dbReference type="ARBA" id="ARBA00022741"/>
    </source>
</evidence>
<dbReference type="OrthoDB" id="9778554at2"/>
<dbReference type="PANTHER" id="PTHR43134">
    <property type="entry name" value="SIGNAL RECOGNITION PARTICLE RECEPTOR SUBUNIT ALPHA"/>
    <property type="match status" value="1"/>
</dbReference>
<evidence type="ECO:0000259" key="16">
    <source>
        <dbReference type="SMART" id="SM00962"/>
    </source>
</evidence>
<dbReference type="AlphaFoldDB" id="A0A6I6HM66"/>
<dbReference type="GO" id="GO:0015031">
    <property type="term" value="P:protein transport"/>
    <property type="evidence" value="ECO:0007669"/>
    <property type="project" value="UniProtKB-KW"/>
</dbReference>
<keyword evidence="17" id="KW-0969">Cilium</keyword>
<feature type="region of interest" description="Disordered" evidence="14">
    <location>
        <begin position="401"/>
        <end position="420"/>
    </location>
</feature>
<evidence type="ECO:0000256" key="4">
    <source>
        <dbReference type="ARBA" id="ARBA00022448"/>
    </source>
</evidence>
<accession>A0A6I6HM66</accession>
<evidence type="ECO:0000256" key="2">
    <source>
        <dbReference type="ARBA" id="ARBA00008531"/>
    </source>
</evidence>
<evidence type="ECO:0000256" key="7">
    <source>
        <dbReference type="ARBA" id="ARBA00022795"/>
    </source>
</evidence>
<evidence type="ECO:0000256" key="9">
    <source>
        <dbReference type="ARBA" id="ARBA00023134"/>
    </source>
</evidence>
<dbReference type="CDD" id="cd17873">
    <property type="entry name" value="FlhF"/>
    <property type="match status" value="1"/>
</dbReference>
<dbReference type="EMBL" id="CP046622">
    <property type="protein sequence ID" value="QGW83925.1"/>
    <property type="molecule type" value="Genomic_DNA"/>
</dbReference>
<dbReference type="PANTHER" id="PTHR43134:SF3">
    <property type="entry name" value="FLAGELLAR BIOSYNTHESIS PROTEIN FLHF"/>
    <property type="match status" value="1"/>
</dbReference>
<keyword evidence="7" id="KW-1005">Bacterial flagellum biogenesis</keyword>
<dbReference type="GO" id="GO:0044781">
    <property type="term" value="P:bacterial-type flagellum organization"/>
    <property type="evidence" value="ECO:0007669"/>
    <property type="project" value="UniProtKB-UniRule"/>
</dbReference>
<dbReference type="FunFam" id="3.40.50.300:FF:000695">
    <property type="entry name" value="Flagellar biosynthesis regulator FlhF"/>
    <property type="match status" value="1"/>
</dbReference>
<feature type="domain" description="SRP54-type proteins GTP-binding" evidence="16">
    <location>
        <begin position="196"/>
        <end position="391"/>
    </location>
</feature>
<sequence>MNTQTDVRTSARKFVAPTSREALRLAREALGAEAMVLTNRVVAEGVEIVAIAPDEVEEVRASAPAAQPAAQPTPAPAAAPVAAPAAAFMLTPAPAPAPAAAPVAVESVLGELHSMRCMIEEQLAGVVWNDKQRRDPMRGRLLRTLLGAGFSARLSKAMLEHLPTGQSYAQGMAFVRSELIRTLPVHEDEDALLAQGGVYALMGPTGVGKTTTTAKLAARCVMRFGAEKLALVTTDSYRIGAYEQLRIYGQILNVPVYAVKDAADLHLVLQDLRDKHMVLIDTVGMSQRDRAVSDQIAMFCNSQRPVKRLLLLNAASHGDTLNEVVHAYRNGGGNELAGCIFTKVDEATHPGALIDTVIRHRLPVHYVSSGQKVPENLMRADRAQLVDSVFQANSRSALFVPGESDMQDGSAANADASAAQAEAERQRLRYRQLIRAMAHDAQEVAAAAAALANAPLGFEQSRALWRQAADENVGHKAVLQALMMHATSEIATGCDTHLLALSSQVSLKSDEGGDAYQCHGSLLLSDRTGMPLAAPNQWLSTGTARNPADPTRRPGVRQVQWLRQQDFGKTVVHVLSRLPAAELMLQWKVQRQQWLARAPGSTAVIDPRTGEYATLTGLDFSFGEERPVTFKGRPALQSEAQANITLRTDGGPPGLRCVVTRITDPRSRKVLAQTYALSNVGQEVSVRQLAQWQAWSAEAEPCFRLLRQGLSVIGGLGEAGDPHMMKRLLIAGQITTTVWRLLQADGDWAGRTRALLGQLTGRPARPGRPLSGNVLYAGMGKLFFLLEALDT</sequence>
<keyword evidence="17" id="KW-0966">Cell projection</keyword>
<comment type="subcellular location">
    <subcellularLocation>
        <location evidence="1">Cell membrane</location>
        <topology evidence="1">Peripheral membrane protein</topology>
        <orientation evidence="1">Cytoplasmic side</orientation>
    </subcellularLocation>
</comment>
<keyword evidence="11" id="KW-1006">Bacterial flagellum protein export</keyword>
<evidence type="ECO:0000259" key="15">
    <source>
        <dbReference type="SMART" id="SM00382"/>
    </source>
</evidence>
<dbReference type="GO" id="GO:0006614">
    <property type="term" value="P:SRP-dependent cotranslational protein targeting to membrane"/>
    <property type="evidence" value="ECO:0007669"/>
    <property type="project" value="UniProtKB-UniRule"/>
</dbReference>
<evidence type="ECO:0000256" key="1">
    <source>
        <dbReference type="ARBA" id="ARBA00004413"/>
    </source>
</evidence>
<dbReference type="NCBIfam" id="NF011312">
    <property type="entry name" value="PRK14723.1"/>
    <property type="match status" value="1"/>
</dbReference>
<keyword evidence="4" id="KW-0813">Transport</keyword>
<keyword evidence="17" id="KW-0282">Flagellum</keyword>
<evidence type="ECO:0000256" key="3">
    <source>
        <dbReference type="ARBA" id="ARBA00014919"/>
    </source>
</evidence>
<dbReference type="InterPro" id="IPR003593">
    <property type="entry name" value="AAA+_ATPase"/>
</dbReference>
<dbReference type="Pfam" id="PF00448">
    <property type="entry name" value="SRP54"/>
    <property type="match status" value="1"/>
</dbReference>
<keyword evidence="6" id="KW-0547">Nucleotide-binding</keyword>
<dbReference type="GO" id="GO:0003924">
    <property type="term" value="F:GTPase activity"/>
    <property type="evidence" value="ECO:0007669"/>
    <property type="project" value="UniProtKB-UniRule"/>
</dbReference>
<feature type="compositionally biased region" description="Low complexity" evidence="14">
    <location>
        <begin position="407"/>
        <end position="420"/>
    </location>
</feature>
<keyword evidence="9" id="KW-0342">GTP-binding</keyword>
<dbReference type="GO" id="GO:0005886">
    <property type="term" value="C:plasma membrane"/>
    <property type="evidence" value="ECO:0007669"/>
    <property type="project" value="UniProtKB-SubCell"/>
</dbReference>
<evidence type="ECO:0000256" key="13">
    <source>
        <dbReference type="NCBIfam" id="TIGR03499"/>
    </source>
</evidence>
<dbReference type="GO" id="GO:0005525">
    <property type="term" value="F:GTP binding"/>
    <property type="evidence" value="ECO:0007669"/>
    <property type="project" value="UniProtKB-UniRule"/>
</dbReference>
<reference evidence="17 18" key="1">
    <citation type="submission" date="2019-12" db="EMBL/GenBank/DDBJ databases">
        <title>Hybrid Genome Assemblies of two High G+C Isolates from Undergraduate Microbiology Courses.</title>
        <authorList>
            <person name="Ne Ville C.J."/>
            <person name="Enright D."/>
            <person name="Hernandez I."/>
            <person name="Dodsworth J."/>
            <person name="Orwin P.M."/>
        </authorList>
    </citation>
    <scope>NUCLEOTIDE SEQUENCE [LARGE SCALE GENOMIC DNA]</scope>
    <source>
        <strain evidence="17 18">CSUSB</strain>
    </source>
</reference>
<evidence type="ECO:0000256" key="11">
    <source>
        <dbReference type="ARBA" id="ARBA00023225"/>
    </source>
</evidence>
<dbReference type="InterPro" id="IPR027417">
    <property type="entry name" value="P-loop_NTPase"/>
</dbReference>
<comment type="function">
    <text evidence="12">Necessary for flagellar biosynthesis. May be involved in translocation of the flagellum.</text>
</comment>
<evidence type="ECO:0000256" key="8">
    <source>
        <dbReference type="ARBA" id="ARBA00022927"/>
    </source>
</evidence>
<dbReference type="SMART" id="SM00962">
    <property type="entry name" value="SRP54"/>
    <property type="match status" value="1"/>
</dbReference>
<dbReference type="InterPro" id="IPR020006">
    <property type="entry name" value="FlhF"/>
</dbReference>
<dbReference type="GO" id="GO:0005047">
    <property type="term" value="F:signal recognition particle binding"/>
    <property type="evidence" value="ECO:0007669"/>
    <property type="project" value="TreeGrafter"/>
</dbReference>
<dbReference type="NCBIfam" id="TIGR03499">
    <property type="entry name" value="FlhF"/>
    <property type="match status" value="1"/>
</dbReference>
<evidence type="ECO:0000256" key="10">
    <source>
        <dbReference type="ARBA" id="ARBA00023136"/>
    </source>
</evidence>
<dbReference type="SMART" id="SM00382">
    <property type="entry name" value="AAA"/>
    <property type="match status" value="1"/>
</dbReference>